<name>A0AAW2D6Q9_9ROSI</name>
<proteinExistence type="predicted"/>
<gene>
    <name evidence="2" type="ORF">SO802_013846</name>
</gene>
<feature type="domain" description="TRF2/HOY1 PH-like" evidence="1">
    <location>
        <begin position="175"/>
        <end position="274"/>
    </location>
</feature>
<dbReference type="AlphaFoldDB" id="A0AAW2D6Q9"/>
<comment type="caution">
    <text evidence="2">The sequence shown here is derived from an EMBL/GenBank/DDBJ whole genome shotgun (WGS) entry which is preliminary data.</text>
</comment>
<evidence type="ECO:0000313" key="3">
    <source>
        <dbReference type="Proteomes" id="UP001459277"/>
    </source>
</evidence>
<organism evidence="2 3">
    <name type="scientific">Lithocarpus litseifolius</name>
    <dbReference type="NCBI Taxonomy" id="425828"/>
    <lineage>
        <taxon>Eukaryota</taxon>
        <taxon>Viridiplantae</taxon>
        <taxon>Streptophyta</taxon>
        <taxon>Embryophyta</taxon>
        <taxon>Tracheophyta</taxon>
        <taxon>Spermatophyta</taxon>
        <taxon>Magnoliopsida</taxon>
        <taxon>eudicotyledons</taxon>
        <taxon>Gunneridae</taxon>
        <taxon>Pentapetalae</taxon>
        <taxon>rosids</taxon>
        <taxon>fabids</taxon>
        <taxon>Fagales</taxon>
        <taxon>Fagaceae</taxon>
        <taxon>Lithocarpus</taxon>
    </lineage>
</organism>
<dbReference type="PANTHER" id="PTHR33494:SF5">
    <property type="entry name" value="F10A16.6 PROTEIN"/>
    <property type="match status" value="1"/>
</dbReference>
<evidence type="ECO:0000259" key="1">
    <source>
        <dbReference type="Pfam" id="PF24818"/>
    </source>
</evidence>
<dbReference type="Proteomes" id="UP001459277">
    <property type="component" value="Unassembled WGS sequence"/>
</dbReference>
<sequence>MFFRLSSDRNCILGSISVVGGTGFEGKRTVVLDFVPQWAGPSPPNLFLEMVQAGAPGLEVLGQEVTPSVSHDFSSFPREVMLVEEATDLSMGVGESELAVGFPLQTIVPRASNYLAELEEVNEVMSIETKSDISGWVKHRILGFSKLVGLSMSRHEKLCIALLQRLESEIEAANVQPPREGALVVKIYFAKRKLVWEILENALKKKIEIQWSDIIGIRAKIMEDKFRLTDNQAQTDSYFSSCKCLILFKTSRNYNEFCCCNAILRLHYLEFLPGTLDKHYEKLQRCDPNLLKLSQRPFPSLSSPYFHTDCNNGSKEFSLDFYRHGQLPLPFSSMHSPFKSIQQIQVYEQAHQQYLLTTNSTSPTSVMDFSPHSDEAISNQGVDDPRMAMWYQRMTNSANVLERDQCKGRFLWLYQHKFMVGCLAIREALLKAIQLNINSHDGCKEIERMIKGNKSNGKQSP</sequence>
<dbReference type="Pfam" id="PF24818">
    <property type="entry name" value="PH_TRF2_HOY1"/>
    <property type="match status" value="1"/>
</dbReference>
<protein>
    <recommendedName>
        <fullName evidence="1">TRF2/HOY1 PH-like domain-containing protein</fullName>
    </recommendedName>
</protein>
<accession>A0AAW2D6Q9</accession>
<keyword evidence="3" id="KW-1185">Reference proteome</keyword>
<evidence type="ECO:0000313" key="2">
    <source>
        <dbReference type="EMBL" id="KAL0006285.1"/>
    </source>
</evidence>
<dbReference type="PANTHER" id="PTHR33494">
    <property type="entry name" value="OS02G0793800 PROTEIN"/>
    <property type="match status" value="1"/>
</dbReference>
<dbReference type="InterPro" id="IPR057939">
    <property type="entry name" value="TRF2_HOY1_PH"/>
</dbReference>
<dbReference type="EMBL" id="JAZDWU010000004">
    <property type="protein sequence ID" value="KAL0006285.1"/>
    <property type="molecule type" value="Genomic_DNA"/>
</dbReference>
<reference evidence="2 3" key="1">
    <citation type="submission" date="2024-01" db="EMBL/GenBank/DDBJ databases">
        <title>A telomere-to-telomere, gap-free genome of sweet tea (Lithocarpus litseifolius).</title>
        <authorList>
            <person name="Zhou J."/>
        </authorList>
    </citation>
    <scope>NUCLEOTIDE SEQUENCE [LARGE SCALE GENOMIC DNA]</scope>
    <source>
        <strain evidence="2">Zhou-2022a</strain>
        <tissue evidence="2">Leaf</tissue>
    </source>
</reference>